<feature type="compositionally biased region" description="Acidic residues" evidence="1">
    <location>
        <begin position="105"/>
        <end position="116"/>
    </location>
</feature>
<dbReference type="Proteomes" id="UP000827284">
    <property type="component" value="Unassembled WGS sequence"/>
</dbReference>
<dbReference type="InterPro" id="IPR028217">
    <property type="entry name" value="Rsa3_C"/>
</dbReference>
<reference evidence="3" key="1">
    <citation type="submission" date="2021-11" db="EMBL/GenBank/DDBJ databases">
        <authorList>
            <person name="Herlambang A."/>
            <person name="Guo Y."/>
            <person name="Takashima Y."/>
            <person name="Nishizawa T."/>
        </authorList>
    </citation>
    <scope>NUCLEOTIDE SEQUENCE</scope>
    <source>
        <strain evidence="3">E1425</strain>
    </source>
</reference>
<evidence type="ECO:0000259" key="2">
    <source>
        <dbReference type="Pfam" id="PF14615"/>
    </source>
</evidence>
<reference evidence="3" key="2">
    <citation type="journal article" date="2022" name="Microbiol. Resour. Announc.">
        <title>Whole-Genome Sequence of Entomortierella parvispora E1425, a Mucoromycotan Fungus Associated with Burkholderiaceae-Related Endosymbiotic Bacteria.</title>
        <authorList>
            <person name="Herlambang A."/>
            <person name="Guo Y."/>
            <person name="Takashima Y."/>
            <person name="Narisawa K."/>
            <person name="Ohta H."/>
            <person name="Nishizawa T."/>
        </authorList>
    </citation>
    <scope>NUCLEOTIDE SEQUENCE</scope>
    <source>
        <strain evidence="3">E1425</strain>
    </source>
</reference>
<feature type="compositionally biased region" description="Acidic residues" evidence="1">
    <location>
        <begin position="84"/>
        <end position="93"/>
    </location>
</feature>
<evidence type="ECO:0000313" key="4">
    <source>
        <dbReference type="Proteomes" id="UP000827284"/>
    </source>
</evidence>
<protein>
    <recommendedName>
        <fullName evidence="2">Ribosome-assembly protein 3 C-terminal domain-containing protein</fullName>
    </recommendedName>
</protein>
<name>A0A9P3LYK3_9FUNG</name>
<evidence type="ECO:0000256" key="1">
    <source>
        <dbReference type="SAM" id="MobiDB-lite"/>
    </source>
</evidence>
<sequence length="207" mass="23085">MGSKSKTKDSASSKRAPAANDHQSTPASKRTKKSNIEMSSSISILDSDLTPVAAGPEEDTEMLESEQLGDNMDLENATGNVEVDKDDDEDQTPDMDMQNDRESSDQDSDVEDDEDQELRMNAVKMPQKQAHTSDRVQKQLTNPEIEAAFHDQYMTQITQAFGDELNTLRETDSLEGPHLELLIDSLNQTGHIFRVMEKELWVAGDPQ</sequence>
<organism evidence="3 4">
    <name type="scientific">Entomortierella parvispora</name>
    <dbReference type="NCBI Taxonomy" id="205924"/>
    <lineage>
        <taxon>Eukaryota</taxon>
        <taxon>Fungi</taxon>
        <taxon>Fungi incertae sedis</taxon>
        <taxon>Mucoromycota</taxon>
        <taxon>Mortierellomycotina</taxon>
        <taxon>Mortierellomycetes</taxon>
        <taxon>Mortierellales</taxon>
        <taxon>Mortierellaceae</taxon>
        <taxon>Entomortierella</taxon>
    </lineage>
</organism>
<evidence type="ECO:0000313" key="3">
    <source>
        <dbReference type="EMBL" id="GJJ75536.1"/>
    </source>
</evidence>
<comment type="caution">
    <text evidence="3">The sequence shown here is derived from an EMBL/GenBank/DDBJ whole genome shotgun (WGS) entry which is preliminary data.</text>
</comment>
<gene>
    <name evidence="3" type="ORF">EMPS_07894</name>
</gene>
<dbReference type="EMBL" id="BQFW01000011">
    <property type="protein sequence ID" value="GJJ75536.1"/>
    <property type="molecule type" value="Genomic_DNA"/>
</dbReference>
<feature type="domain" description="Ribosome-assembly protein 3 C-terminal" evidence="2">
    <location>
        <begin position="149"/>
        <end position="193"/>
    </location>
</feature>
<feature type="compositionally biased region" description="Basic and acidic residues" evidence="1">
    <location>
        <begin position="1"/>
        <end position="12"/>
    </location>
</feature>
<proteinExistence type="predicted"/>
<keyword evidence="4" id="KW-1185">Reference proteome</keyword>
<accession>A0A9P3LYK3</accession>
<feature type="compositionally biased region" description="Low complexity" evidence="1">
    <location>
        <begin position="39"/>
        <end position="49"/>
    </location>
</feature>
<dbReference type="Pfam" id="PF14615">
    <property type="entry name" value="Rsa3"/>
    <property type="match status" value="1"/>
</dbReference>
<dbReference type="AlphaFoldDB" id="A0A9P3LYK3"/>
<feature type="region of interest" description="Disordered" evidence="1">
    <location>
        <begin position="1"/>
        <end position="136"/>
    </location>
</feature>
<dbReference type="OrthoDB" id="69550at2759"/>